<name>A0A3B1B2M9_9ZZZZ</name>
<evidence type="ECO:0000313" key="1">
    <source>
        <dbReference type="EMBL" id="VAX12536.1"/>
    </source>
</evidence>
<dbReference type="AlphaFoldDB" id="A0A3B1B2M9"/>
<dbReference type="Pfam" id="PF09694">
    <property type="entry name" value="Gcw_chp"/>
    <property type="match status" value="1"/>
</dbReference>
<dbReference type="InterPro" id="IPR010239">
    <property type="entry name" value="CHP02001"/>
</dbReference>
<gene>
    <name evidence="1" type="ORF">MNBD_GAMMA24-2756</name>
</gene>
<accession>A0A3B1B2M9</accession>
<proteinExistence type="predicted"/>
<dbReference type="EMBL" id="UOFZ01000047">
    <property type="protein sequence ID" value="VAX12536.1"/>
    <property type="molecule type" value="Genomic_DNA"/>
</dbReference>
<sequence>MQYSQYLLASLFVTSSLLASPSHAAQEDYQLSANFGATSNYIWRGVSRSNNMAAASGGVDYNNKKGAYAGVWSSSMAGGDYELDFYGGYSGKTKSSKYDAGLIMYNYPGGSNYQDTTEAYLNMDFSVMTLQAALTLSKQGTSRPNDIYLSAATELELKKGLALTLLVGTYQFDDPAYESYFHARAAITKGEFSFALDKNNKSRPGNAGDIHFAASWSRAFDL</sequence>
<protein>
    <submittedName>
        <fullName evidence="1">Uncharacterized protein</fullName>
    </submittedName>
</protein>
<dbReference type="NCBIfam" id="TIGR02001">
    <property type="entry name" value="gcw_chp"/>
    <property type="match status" value="1"/>
</dbReference>
<organism evidence="1">
    <name type="scientific">hydrothermal vent metagenome</name>
    <dbReference type="NCBI Taxonomy" id="652676"/>
    <lineage>
        <taxon>unclassified sequences</taxon>
        <taxon>metagenomes</taxon>
        <taxon>ecological metagenomes</taxon>
    </lineage>
</organism>
<reference evidence="1" key="1">
    <citation type="submission" date="2018-06" db="EMBL/GenBank/DDBJ databases">
        <authorList>
            <person name="Zhirakovskaya E."/>
        </authorList>
    </citation>
    <scope>NUCLEOTIDE SEQUENCE</scope>
</reference>